<proteinExistence type="predicted"/>
<reference evidence="1" key="1">
    <citation type="submission" date="2022-02" db="EMBL/GenBank/DDBJ databases">
        <title>Plant Genome Project.</title>
        <authorList>
            <person name="Zhang R.-G."/>
        </authorList>
    </citation>
    <scope>NUCLEOTIDE SEQUENCE</scope>
    <source>
        <strain evidence="1">AT1</strain>
    </source>
</reference>
<keyword evidence="2" id="KW-1185">Reference proteome</keyword>
<organism evidence="1 2">
    <name type="scientific">Rhododendron molle</name>
    <name type="common">Chinese azalea</name>
    <name type="synonym">Azalea mollis</name>
    <dbReference type="NCBI Taxonomy" id="49168"/>
    <lineage>
        <taxon>Eukaryota</taxon>
        <taxon>Viridiplantae</taxon>
        <taxon>Streptophyta</taxon>
        <taxon>Embryophyta</taxon>
        <taxon>Tracheophyta</taxon>
        <taxon>Spermatophyta</taxon>
        <taxon>Magnoliopsida</taxon>
        <taxon>eudicotyledons</taxon>
        <taxon>Gunneridae</taxon>
        <taxon>Pentapetalae</taxon>
        <taxon>asterids</taxon>
        <taxon>Ericales</taxon>
        <taxon>Ericaceae</taxon>
        <taxon>Ericoideae</taxon>
        <taxon>Rhodoreae</taxon>
        <taxon>Rhododendron</taxon>
    </lineage>
</organism>
<dbReference type="EMBL" id="CM046388">
    <property type="protein sequence ID" value="KAI8570862.1"/>
    <property type="molecule type" value="Genomic_DNA"/>
</dbReference>
<evidence type="ECO:0000313" key="2">
    <source>
        <dbReference type="Proteomes" id="UP001062846"/>
    </source>
</evidence>
<gene>
    <name evidence="1" type="ORF">RHMOL_Rhmol01G0070600</name>
</gene>
<comment type="caution">
    <text evidence="1">The sequence shown here is derived from an EMBL/GenBank/DDBJ whole genome shotgun (WGS) entry which is preliminary data.</text>
</comment>
<accession>A0ACC0PYN5</accession>
<protein>
    <submittedName>
        <fullName evidence="1">Uncharacterized protein</fullName>
    </submittedName>
</protein>
<name>A0ACC0PYN5_RHOML</name>
<sequence>MFTINSSASSYCDNYYGIPSFPKTLSWDENAAHDCCEWDGVTCDGLTGNVIGLDLSCSQLYGTIQPNSSLFQLSHLQRLNLALNDFNSSRISYAFGSFASLTHLNLSWSAFSGSIPSELSLLSKLISLDLSSYPLKLEPLHFKILVRNLTQLQELVLNEVNMSSSLPESLTNLSSLIALELSGTELLGNLPDSIFHLPNLQRLLLVYNEDLIVNLPKSTWGSGSSLNELDLSSTNLSGELPDSIGNLKSLKSLRLHRTSLSGKLPDSIGKLKSLKSLDLSLTSLSGKLPDSIGNLKSLKSLDLEGTSLSGKLPDSIVFLKSLNYLNLASCKLRGSIPKSLGNLTQIRELDLSRNDFDGEVPSTFSNLKQLTRLDLSAINLKGRIPFFAEFTKLETLDLRDNNLIGGFPLWLANLKQLSYLVISRNQLTGPIPFNLSGFQNLQYLVSSHNSFCGVIPPSLFTLPSLRYLDLSSNNLTGQIPEFQRHLPLESIYLSDNKLRGPIPQSISTLVNLTDLYLSSNDLSGVVDLQILKNVEYLSLSNTNLSVVAGSNVNNTLPNLRSFYMSSCNIEVFPDFLRASENLKVLDLSTNRIHGQILTWVEFIGKASLWYLNLSHNFLTGIKQLPWEKLDTLDLRSNLLQGPLLIPPPSIQYFLMSNNSLYGEIPSSLCNASFLQMLDLSHNKLSGEVPQCLGNFSSILKVLSLRSNGFKGTLPLEFAKPNKLQRLDLSGNQFEGQLPRSLANCTSLEVLNVGNNKIDDTFPYWLGTLPELQVLVVRSNQFHGPVNTFKSNFSFPSLRIVDLSYNAFTGYLPGRYFEHFQAMKNSTMPNKKYMSDVTGYYHDSLIVSMKGLEIELVRILTIFTTIDLSSNNFSGEIPNAVGKLYSLKVLNFSHNSLTGHIPKSLGDLRNLESLDISFNQLTGKIPNQLTCLTFLEVLNLSWNRLRGPIPGGKQFATFENGSYAGNSGLCGFPLSRECADNRTKVQPPMLQHEEDDSTFDGFTWKIVVIGYGCGMTLGLFLGSLMFLIGRPRFFVKLAERKLPKKVIRLRRTVAGTVARRN</sequence>
<evidence type="ECO:0000313" key="1">
    <source>
        <dbReference type="EMBL" id="KAI8570862.1"/>
    </source>
</evidence>
<dbReference type="Proteomes" id="UP001062846">
    <property type="component" value="Chromosome 1"/>
</dbReference>